<dbReference type="EMBL" id="BTRK01000005">
    <property type="protein sequence ID" value="GMR52505.1"/>
    <property type="molecule type" value="Genomic_DNA"/>
</dbReference>
<comment type="caution">
    <text evidence="1">The sequence shown here is derived from an EMBL/GenBank/DDBJ whole genome shotgun (WGS) entry which is preliminary data.</text>
</comment>
<reference evidence="2" key="1">
    <citation type="submission" date="2022-10" db="EMBL/GenBank/DDBJ databases">
        <title>Genome assembly of Pristionchus species.</title>
        <authorList>
            <person name="Yoshida K."/>
            <person name="Sommer R.J."/>
        </authorList>
    </citation>
    <scope>NUCLEOTIDE SEQUENCE [LARGE SCALE GENOMIC DNA]</scope>
    <source>
        <strain evidence="2">RS5460</strain>
    </source>
</reference>
<evidence type="ECO:0000313" key="2">
    <source>
        <dbReference type="Proteomes" id="UP001328107"/>
    </source>
</evidence>
<dbReference type="PANTHER" id="PTHR47677:SF1">
    <property type="entry name" value="CYTOCHROME C OXIDASE ASSEMBLY FACTOR 6"/>
    <property type="match status" value="1"/>
</dbReference>
<accession>A0AAN5CXY2</accession>
<gene>
    <name evidence="1" type="ORF">PMAYCL1PPCAC_22700</name>
</gene>
<keyword evidence="2" id="KW-1185">Reference proteome</keyword>
<dbReference type="InterPro" id="IPR048281">
    <property type="entry name" value="COA6_fun"/>
</dbReference>
<organism evidence="1 2">
    <name type="scientific">Pristionchus mayeri</name>
    <dbReference type="NCBI Taxonomy" id="1317129"/>
    <lineage>
        <taxon>Eukaryota</taxon>
        <taxon>Metazoa</taxon>
        <taxon>Ecdysozoa</taxon>
        <taxon>Nematoda</taxon>
        <taxon>Chromadorea</taxon>
        <taxon>Rhabditida</taxon>
        <taxon>Rhabditina</taxon>
        <taxon>Diplogasteromorpha</taxon>
        <taxon>Diplogasteroidea</taxon>
        <taxon>Neodiplogasteridae</taxon>
        <taxon>Pristionchus</taxon>
    </lineage>
</organism>
<evidence type="ECO:0000313" key="1">
    <source>
        <dbReference type="EMBL" id="GMR52505.1"/>
    </source>
</evidence>
<name>A0AAN5CXY2_9BILA</name>
<protein>
    <submittedName>
        <fullName evidence="1">Uncharacterized protein</fullName>
    </submittedName>
</protein>
<dbReference type="AlphaFoldDB" id="A0AAN5CXY2"/>
<proteinExistence type="predicted"/>
<sequence length="484" mass="55899">MLLLVPARMSLALRRITNTPVSAAADATKRLESALKRSKKKVAAAVEPLAAPKLQPLQEMWELSSNQKQKMRKKKVEDCMNAADKGRLGSDNWLPTLIRILCSNNDFAFLEGDHRSELDKLDPQVEMVHALIWSAVHAKSLGALPPSVLNWIEDALKRLPETHPSKEETIIWLLSILRDDWPQLQQLQEESCSKNGKVGPEIKREGTLRYLALTYLQAGKKEEFRSVWSSFGISPVHLDDQQPTTALVHHAMMRSAEDGQSDPAMLQWYAESLVEYQRTPIEEEPQFKTMMEPLIRALGGKIEKWTDNDPRIERLSKWRDNYNDDELDKVTQSLRDYIEHLMIVEKQVTMPEDLHRLDRMLSRLREEAKGGERTIVINWMDLRNDATSRGGEWNEHMKSKKISEKFLPSFRLIAVTREWRSPEDKLTPPRPLESERVEVMELTSKSDKTPRVQLEPVQKLESCRSIIPKQLNGSIRRRRNWLSL</sequence>
<dbReference type="Proteomes" id="UP001328107">
    <property type="component" value="Unassembled WGS sequence"/>
</dbReference>
<dbReference type="PANTHER" id="PTHR47677">
    <property type="entry name" value="CYTOCHROME C OXIDASE ASSEMBLY FACTOR 6"/>
    <property type="match status" value="1"/>
</dbReference>